<keyword evidence="4" id="KW-0808">Transferase</keyword>
<sequence length="208" mass="22592">MKRAFRWSARCGGRASVSPEGEAEQPGVLVAVVGPSGAGKDSLLRYASERLEGDDRFLFVRRIVTRPADPASEDHVSVSEEAFVEAETEGRFAVAWRAHGHSYALSSEVLEYVEAGGIAVANCSRAALGRVRDRFRVLEIITVTARPQIIAARIASRGREDAAATARRVDRRIDDFPGRGDAIEIDNSGALETAGEEFTAVLLRLARR</sequence>
<feature type="domain" description="Guanylate kinase/L-type calcium channel beta subunit" evidence="7">
    <location>
        <begin position="26"/>
        <end position="206"/>
    </location>
</feature>
<gene>
    <name evidence="8" type="primary">phnN</name>
    <name evidence="8" type="ORF">E0D97_11135</name>
</gene>
<dbReference type="Proteomes" id="UP000291301">
    <property type="component" value="Unassembled WGS sequence"/>
</dbReference>
<evidence type="ECO:0000259" key="7">
    <source>
        <dbReference type="SMART" id="SM00072"/>
    </source>
</evidence>
<reference evidence="8 9" key="1">
    <citation type="journal article" date="2015" name="Antonie Van Leeuwenhoek">
        <title>Oricola cellulosilytica gen. nov., sp. nov., a cellulose-degrading bacterium of the family Phyllobacteriaceae isolated from surface seashore water, and emended descriptions of Mesorhizobium loti and Phyllobacterium myrsinacearum.</title>
        <authorList>
            <person name="Hameed A."/>
            <person name="Shahina M."/>
            <person name="Lai W.A."/>
            <person name="Lin S.Y."/>
            <person name="Young L.S."/>
            <person name="Liu Y.C."/>
            <person name="Hsu Y.H."/>
            <person name="Young C.C."/>
        </authorList>
    </citation>
    <scope>NUCLEOTIDE SEQUENCE [LARGE SCALE GENOMIC DNA]</scope>
    <source>
        <strain evidence="8 9">KCTC 52183</strain>
    </source>
</reference>
<evidence type="ECO:0000256" key="1">
    <source>
        <dbReference type="ARBA" id="ARBA00000373"/>
    </source>
</evidence>
<keyword evidence="5" id="KW-0547">Nucleotide-binding</keyword>
<dbReference type="GO" id="GO:0006015">
    <property type="term" value="P:5-phosphoribose 1-diphosphate biosynthetic process"/>
    <property type="evidence" value="ECO:0007669"/>
    <property type="project" value="UniProtKB-UniPathway"/>
</dbReference>
<keyword evidence="9" id="KW-1185">Reference proteome</keyword>
<evidence type="ECO:0000313" key="9">
    <source>
        <dbReference type="Proteomes" id="UP000291301"/>
    </source>
</evidence>
<dbReference type="SMART" id="SM00072">
    <property type="entry name" value="GuKc"/>
    <property type="match status" value="1"/>
</dbReference>
<dbReference type="EMBL" id="SJST01000004">
    <property type="protein sequence ID" value="TCD13668.1"/>
    <property type="molecule type" value="Genomic_DNA"/>
</dbReference>
<organism evidence="8 9">
    <name type="scientific">Oricola cellulosilytica</name>
    <dbReference type="NCBI Taxonomy" id="1429082"/>
    <lineage>
        <taxon>Bacteria</taxon>
        <taxon>Pseudomonadati</taxon>
        <taxon>Pseudomonadota</taxon>
        <taxon>Alphaproteobacteria</taxon>
        <taxon>Hyphomicrobiales</taxon>
        <taxon>Ahrensiaceae</taxon>
        <taxon>Oricola</taxon>
    </lineage>
</organism>
<evidence type="ECO:0000256" key="3">
    <source>
        <dbReference type="ARBA" id="ARBA00012892"/>
    </source>
</evidence>
<evidence type="ECO:0000256" key="6">
    <source>
        <dbReference type="ARBA" id="ARBA00022840"/>
    </source>
</evidence>
<dbReference type="InterPro" id="IPR008145">
    <property type="entry name" value="GK/Ca_channel_bsu"/>
</dbReference>
<comment type="pathway">
    <text evidence="2">Metabolic intermediate biosynthesis; 5-phospho-alpha-D-ribose 1-diphosphate biosynthesis; 5-phospho-alpha-D-ribose 1-diphosphate from D-ribose 5-phosphate (route II): step 3/3.</text>
</comment>
<dbReference type="GO" id="GO:0005524">
    <property type="term" value="F:ATP binding"/>
    <property type="evidence" value="ECO:0007669"/>
    <property type="project" value="UniProtKB-KW"/>
</dbReference>
<name>A0A4R0PBW0_9HYPH</name>
<proteinExistence type="predicted"/>
<dbReference type="InterPro" id="IPR012699">
    <property type="entry name" value="PhnN"/>
</dbReference>
<keyword evidence="8" id="KW-0418">Kinase</keyword>
<accession>A0A4R0PBW0</accession>
<keyword evidence="6" id="KW-0067">ATP-binding</keyword>
<dbReference type="AlphaFoldDB" id="A0A4R0PBW0"/>
<dbReference type="UniPathway" id="UPA00087">
    <property type="reaction ID" value="UER00175"/>
</dbReference>
<dbReference type="NCBIfam" id="TIGR02322">
    <property type="entry name" value="phosphon_PhnN"/>
    <property type="match status" value="1"/>
</dbReference>
<evidence type="ECO:0000313" key="8">
    <source>
        <dbReference type="EMBL" id="TCD13668.1"/>
    </source>
</evidence>
<comment type="caution">
    <text evidence="8">The sequence shown here is derived from an EMBL/GenBank/DDBJ whole genome shotgun (WGS) entry which is preliminary data.</text>
</comment>
<protein>
    <recommendedName>
        <fullName evidence="3">ribose 1,5-bisphosphate phosphokinase</fullName>
        <ecNumber evidence="3">2.7.4.23</ecNumber>
    </recommendedName>
</protein>
<evidence type="ECO:0000256" key="2">
    <source>
        <dbReference type="ARBA" id="ARBA00005069"/>
    </source>
</evidence>
<dbReference type="Gene3D" id="3.40.50.300">
    <property type="entry name" value="P-loop containing nucleotide triphosphate hydrolases"/>
    <property type="match status" value="1"/>
</dbReference>
<comment type="catalytic activity">
    <reaction evidence="1">
        <text>alpha-D-ribose 1,5-bisphosphate + ATP = 5-phospho-alpha-D-ribose 1-diphosphate + ADP</text>
        <dbReference type="Rhea" id="RHEA:20109"/>
        <dbReference type="ChEBI" id="CHEBI:30616"/>
        <dbReference type="ChEBI" id="CHEBI:58017"/>
        <dbReference type="ChEBI" id="CHEBI:68688"/>
        <dbReference type="ChEBI" id="CHEBI:456216"/>
        <dbReference type="EC" id="2.7.4.23"/>
    </reaction>
</comment>
<dbReference type="GO" id="GO:0033863">
    <property type="term" value="F:ribose 1,5-bisphosphate phosphokinase activity"/>
    <property type="evidence" value="ECO:0007669"/>
    <property type="project" value="UniProtKB-EC"/>
</dbReference>
<evidence type="ECO:0000256" key="4">
    <source>
        <dbReference type="ARBA" id="ARBA00022679"/>
    </source>
</evidence>
<dbReference type="InterPro" id="IPR027417">
    <property type="entry name" value="P-loop_NTPase"/>
</dbReference>
<dbReference type="SUPFAM" id="SSF52540">
    <property type="entry name" value="P-loop containing nucleoside triphosphate hydrolases"/>
    <property type="match status" value="1"/>
</dbReference>
<evidence type="ECO:0000256" key="5">
    <source>
        <dbReference type="ARBA" id="ARBA00022741"/>
    </source>
</evidence>
<dbReference type="EC" id="2.7.4.23" evidence="3"/>